<dbReference type="PANTHER" id="PTHR36109:SF2">
    <property type="entry name" value="MEMBRANE PROTEIN"/>
    <property type="match status" value="1"/>
</dbReference>
<proteinExistence type="predicted"/>
<dbReference type="InterPro" id="IPR052948">
    <property type="entry name" value="Low_temp-induced_all0457"/>
</dbReference>
<evidence type="ECO:0000313" key="1">
    <source>
        <dbReference type="EMBL" id="RQD75397.1"/>
    </source>
</evidence>
<dbReference type="EMBL" id="QZAA01000160">
    <property type="protein sequence ID" value="RQD75397.1"/>
    <property type="molecule type" value="Genomic_DNA"/>
</dbReference>
<dbReference type="PANTHER" id="PTHR36109">
    <property type="entry name" value="MEMBRANE PROTEIN-RELATED"/>
    <property type="match status" value="1"/>
</dbReference>
<accession>A0A424YDW9</accession>
<dbReference type="Proteomes" id="UP000285138">
    <property type="component" value="Unassembled WGS sequence"/>
</dbReference>
<gene>
    <name evidence="1" type="ORF">D5R97_05975</name>
</gene>
<comment type="caution">
    <text evidence="1">The sequence shown here is derived from an EMBL/GenBank/DDBJ whole genome shotgun (WGS) entry which is preliminary data.</text>
</comment>
<sequence length="164" mass="16720">METIVIGIMSENSQAEKAVEAMRKKGFGDNEISIVAKEQEQGGQAGEDLSFADQNLSDGTATGGAIGGVAGLLMGAGALLIPGVGPIIAAGPLAGALTGVITGGIAGGLIDFGIPEERGRHYEERVKEGNILVAVKTKEDKVDSAASILRQYGAEDVESHSQKS</sequence>
<evidence type="ECO:0000313" key="2">
    <source>
        <dbReference type="Proteomes" id="UP000285138"/>
    </source>
</evidence>
<organism evidence="1 2">
    <name type="scientific">Candidatus Syntrophonatronum acetioxidans</name>
    <dbReference type="NCBI Taxonomy" id="1795816"/>
    <lineage>
        <taxon>Bacteria</taxon>
        <taxon>Bacillati</taxon>
        <taxon>Bacillota</taxon>
        <taxon>Clostridia</taxon>
        <taxon>Eubacteriales</taxon>
        <taxon>Syntrophomonadaceae</taxon>
        <taxon>Candidatus Syntrophonatronum</taxon>
    </lineage>
</organism>
<protein>
    <submittedName>
        <fullName evidence="1">DUF1269 domain-containing protein</fullName>
    </submittedName>
</protein>
<dbReference type="AlphaFoldDB" id="A0A424YDW9"/>
<name>A0A424YDW9_9FIRM</name>
<reference evidence="1 2" key="1">
    <citation type="submission" date="2018-08" db="EMBL/GenBank/DDBJ databases">
        <title>The metabolism and importance of syntrophic acetate oxidation coupled to methane or sulfide production in haloalkaline environments.</title>
        <authorList>
            <person name="Timmers P.H.A."/>
            <person name="Vavourakis C.D."/>
            <person name="Sorokin D.Y."/>
            <person name="Sinninghe Damste J.S."/>
            <person name="Muyzer G."/>
            <person name="Stams A.J.M."/>
            <person name="Plugge C.M."/>
        </authorList>
    </citation>
    <scope>NUCLEOTIDE SEQUENCE [LARGE SCALE GENOMIC DNA]</scope>
    <source>
        <strain evidence="1">MSAO_Bac1</strain>
    </source>
</reference>